<feature type="transmembrane region" description="Helical" evidence="1">
    <location>
        <begin position="43"/>
        <end position="64"/>
    </location>
</feature>
<keyword evidence="2" id="KW-0732">Signal</keyword>
<evidence type="ECO:0000256" key="2">
    <source>
        <dbReference type="SAM" id="SignalP"/>
    </source>
</evidence>
<reference evidence="3" key="1">
    <citation type="submission" date="2023-07" db="EMBL/GenBank/DDBJ databases">
        <authorList>
            <person name="Kim M.K."/>
        </authorList>
    </citation>
    <scope>NUCLEOTIDE SEQUENCE</scope>
    <source>
        <strain evidence="3">CA1-15</strain>
    </source>
</reference>
<dbReference type="EMBL" id="JAUQSZ010000013">
    <property type="protein sequence ID" value="MDO7844066.1"/>
    <property type="molecule type" value="Genomic_DNA"/>
</dbReference>
<evidence type="ECO:0000313" key="4">
    <source>
        <dbReference type="Proteomes" id="UP001176468"/>
    </source>
</evidence>
<gene>
    <name evidence="3" type="ORF">Q5H94_17190</name>
</gene>
<feature type="chain" id="PRO_5046194669" evidence="2">
    <location>
        <begin position="28"/>
        <end position="123"/>
    </location>
</feature>
<comment type="caution">
    <text evidence="3">The sequence shown here is derived from an EMBL/GenBank/DDBJ whole genome shotgun (WGS) entry which is preliminary data.</text>
</comment>
<evidence type="ECO:0000313" key="3">
    <source>
        <dbReference type="EMBL" id="MDO7844066.1"/>
    </source>
</evidence>
<name>A0ABT9A2J7_9SPHN</name>
<feature type="signal peptide" evidence="2">
    <location>
        <begin position="1"/>
        <end position="27"/>
    </location>
</feature>
<keyword evidence="1" id="KW-0472">Membrane</keyword>
<keyword evidence="1" id="KW-0812">Transmembrane</keyword>
<organism evidence="3 4">
    <name type="scientific">Sphingomonas immobilis</name>
    <dbReference type="NCBI Taxonomy" id="3063997"/>
    <lineage>
        <taxon>Bacteria</taxon>
        <taxon>Pseudomonadati</taxon>
        <taxon>Pseudomonadota</taxon>
        <taxon>Alphaproteobacteria</taxon>
        <taxon>Sphingomonadales</taxon>
        <taxon>Sphingomonadaceae</taxon>
        <taxon>Sphingomonas</taxon>
    </lineage>
</organism>
<proteinExistence type="predicted"/>
<sequence>MNSILKKAGLGAALAATALTAAVPAEAQRWHGGRGGWHGGRGGNAAGAAVLGGIVGLGLGAAIASNNNRGYYRDGYYDRGYRGYDGYYDRGYYYDDYYSRPRCRTTFRWDPYYGERVPVRICR</sequence>
<protein>
    <submittedName>
        <fullName evidence="3">Uncharacterized protein</fullName>
    </submittedName>
</protein>
<dbReference type="Proteomes" id="UP001176468">
    <property type="component" value="Unassembled WGS sequence"/>
</dbReference>
<evidence type="ECO:0000256" key="1">
    <source>
        <dbReference type="SAM" id="Phobius"/>
    </source>
</evidence>
<keyword evidence="1" id="KW-1133">Transmembrane helix</keyword>
<dbReference type="RefSeq" id="WP_304562526.1">
    <property type="nucleotide sequence ID" value="NZ_JAUQSZ010000013.1"/>
</dbReference>
<keyword evidence="4" id="KW-1185">Reference proteome</keyword>
<accession>A0ABT9A2J7</accession>